<accession>A0AA38CAS6</accession>
<feature type="region of interest" description="Disordered" evidence="1">
    <location>
        <begin position="336"/>
        <end position="356"/>
    </location>
</feature>
<protein>
    <submittedName>
        <fullName evidence="2">Uncharacterized protein</fullName>
    </submittedName>
</protein>
<dbReference type="AlphaFoldDB" id="A0AA38CAS6"/>
<sequence length="425" mass="45913">MGILITVLGNDAGDLRTNGNYLLINHLRMWREGNDNLADGSPALTWPLNAPYCSHFCNYSNIHTMGGQLKRLEPDNCDSIKNDGEVWNIMLENGIATFLEKMAGYSALVSVGFRIGNTRFTISTNAIADATGLPAAGDIYFRHSLHAEIQDFNAPGDRPSLEQSVQLARDGEGAILHQGLLYLLFSVAASHSDLLHFPPKSGRRRRSPSPSPRPSSTSLRSSRRRRRLLLSSGSDSDVAILSPPLAASQPPATPSFPTPLSCLFLEGTDASGHVASPISSPDSSLAADILGLAKLYPDSPDSEQFDNSQPVVDPITQSAGNNTLFEDKVLTDDTLHSSPILDSTPAAPESADTHRDDRRVDMVSSILNKLQRAFKALKAWEVFTESTKTAIANDCSELINLAEQLANDSGSPRAKNAVSELKKLL</sequence>
<organism evidence="2 3">
    <name type="scientific">Taxus chinensis</name>
    <name type="common">Chinese yew</name>
    <name type="synonym">Taxus wallichiana var. chinensis</name>
    <dbReference type="NCBI Taxonomy" id="29808"/>
    <lineage>
        <taxon>Eukaryota</taxon>
        <taxon>Viridiplantae</taxon>
        <taxon>Streptophyta</taxon>
        <taxon>Embryophyta</taxon>
        <taxon>Tracheophyta</taxon>
        <taxon>Spermatophyta</taxon>
        <taxon>Pinopsida</taxon>
        <taxon>Pinidae</taxon>
        <taxon>Conifers II</taxon>
        <taxon>Cupressales</taxon>
        <taxon>Taxaceae</taxon>
        <taxon>Taxus</taxon>
    </lineage>
</organism>
<evidence type="ECO:0000313" key="2">
    <source>
        <dbReference type="EMBL" id="KAH9292803.1"/>
    </source>
</evidence>
<reference evidence="2 3" key="1">
    <citation type="journal article" date="2021" name="Nat. Plants">
        <title>The Taxus genome provides insights into paclitaxel biosynthesis.</title>
        <authorList>
            <person name="Xiong X."/>
            <person name="Gou J."/>
            <person name="Liao Q."/>
            <person name="Li Y."/>
            <person name="Zhou Q."/>
            <person name="Bi G."/>
            <person name="Li C."/>
            <person name="Du R."/>
            <person name="Wang X."/>
            <person name="Sun T."/>
            <person name="Guo L."/>
            <person name="Liang H."/>
            <person name="Lu P."/>
            <person name="Wu Y."/>
            <person name="Zhang Z."/>
            <person name="Ro D.K."/>
            <person name="Shang Y."/>
            <person name="Huang S."/>
            <person name="Yan J."/>
        </authorList>
    </citation>
    <scope>NUCLEOTIDE SEQUENCE [LARGE SCALE GENOMIC DNA]</scope>
    <source>
        <strain evidence="2">Ta-2019</strain>
    </source>
</reference>
<proteinExistence type="predicted"/>
<evidence type="ECO:0000256" key="1">
    <source>
        <dbReference type="SAM" id="MobiDB-lite"/>
    </source>
</evidence>
<dbReference type="Proteomes" id="UP000824469">
    <property type="component" value="Unassembled WGS sequence"/>
</dbReference>
<feature type="region of interest" description="Disordered" evidence="1">
    <location>
        <begin position="196"/>
        <end position="225"/>
    </location>
</feature>
<dbReference type="EMBL" id="JAHRHJ020002242">
    <property type="protein sequence ID" value="KAH9292803.1"/>
    <property type="molecule type" value="Genomic_DNA"/>
</dbReference>
<evidence type="ECO:0000313" key="3">
    <source>
        <dbReference type="Proteomes" id="UP000824469"/>
    </source>
</evidence>
<keyword evidence="3" id="KW-1185">Reference proteome</keyword>
<name>A0AA38CAS6_TAXCH</name>
<comment type="caution">
    <text evidence="2">The sequence shown here is derived from an EMBL/GenBank/DDBJ whole genome shotgun (WGS) entry which is preliminary data.</text>
</comment>
<gene>
    <name evidence="2" type="ORF">KI387_042013</name>
</gene>